<feature type="transmembrane region" description="Helical" evidence="5">
    <location>
        <begin position="456"/>
        <end position="477"/>
    </location>
</feature>
<evidence type="ECO:0000259" key="6">
    <source>
        <dbReference type="Pfam" id="PF06813"/>
    </source>
</evidence>
<evidence type="ECO:0000313" key="9">
    <source>
        <dbReference type="Proteomes" id="UP001189429"/>
    </source>
</evidence>
<feature type="transmembrane region" description="Helical" evidence="5">
    <location>
        <begin position="163"/>
        <end position="182"/>
    </location>
</feature>
<evidence type="ECO:0000313" key="8">
    <source>
        <dbReference type="EMBL" id="CAK0908303.1"/>
    </source>
</evidence>
<sequence>MSKNAAWWCFCAGSFSCFLTGFLYTFGAWSPAVKHAYQYSQSELEGLALAKDVGSFLCMDVGWINARFGPHVTMALGCLAIAVSCSCIGAAAVTGDFPYTLMLMLFWIWGHGMSACDNSGISTAITNFPRHKGTACGLMKAMEGITAAVMNTIFYTFSDKDHLEYYPMFLASTGLSFGVLLVPVMYKTNQPALESDIVIEKKFSCLTVALLCYIVFSGIIGYFKYYNYVTLATAALCLCSLFLITLPMTPVGTDDADEASAGSVRAPHTFSGVDMLVSSMLKTLDFWVLFVTCVLLVGAQIMFSNNLAQLTTSLNQDVSADSAVYVTLFSVFSAFGRVLVGFGSEVMKETVYRPWWVCVSSIASCLSCLFVLLGKDFLAPASACMGFGVGSIFALTAVVVGELFGPSQIAVKYSCIFAACLFGSVLFGSLLAPLVYDAEAHVQGTDVCLGEGCFRTTFIATALSSLLSLLTASFVALRSRCLYSRLHQSPNSVSSDAPSTSLMEVRQNYGSLQAS</sequence>
<evidence type="ECO:0000256" key="4">
    <source>
        <dbReference type="ARBA" id="ARBA00023136"/>
    </source>
</evidence>
<evidence type="ECO:0000259" key="7">
    <source>
        <dbReference type="Pfam" id="PF23262"/>
    </source>
</evidence>
<comment type="subcellular location">
    <subcellularLocation>
        <location evidence="1">Membrane</location>
        <topology evidence="1">Multi-pass membrane protein</topology>
    </subcellularLocation>
</comment>
<dbReference type="PANTHER" id="PTHR21576:SF158">
    <property type="entry name" value="RIBOSOMAL RNA-PROCESSING PROTEIN 12-LIKE CONSERVED DOMAIN-CONTAINING PROTEIN"/>
    <property type="match status" value="1"/>
</dbReference>
<gene>
    <name evidence="8" type="ORF">PCOR1329_LOCUS83012</name>
</gene>
<name>A0ABN9Y8H8_9DINO</name>
<evidence type="ECO:0000256" key="5">
    <source>
        <dbReference type="SAM" id="Phobius"/>
    </source>
</evidence>
<feature type="domain" description="NFD4 C-terminal" evidence="7">
    <location>
        <begin position="277"/>
        <end position="484"/>
    </location>
</feature>
<dbReference type="EMBL" id="CAUYUJ010021989">
    <property type="protein sequence ID" value="CAK0908303.1"/>
    <property type="molecule type" value="Genomic_DNA"/>
</dbReference>
<feature type="transmembrane region" description="Helical" evidence="5">
    <location>
        <begin position="416"/>
        <end position="436"/>
    </location>
</feature>
<dbReference type="InterPro" id="IPR056555">
    <property type="entry name" value="NFD4_C"/>
</dbReference>
<feature type="transmembrane region" description="Helical" evidence="5">
    <location>
        <begin position="203"/>
        <end position="222"/>
    </location>
</feature>
<dbReference type="Proteomes" id="UP001189429">
    <property type="component" value="Unassembled WGS sequence"/>
</dbReference>
<accession>A0ABN9Y8H8</accession>
<reference evidence="8" key="1">
    <citation type="submission" date="2023-10" db="EMBL/GenBank/DDBJ databases">
        <authorList>
            <person name="Chen Y."/>
            <person name="Shah S."/>
            <person name="Dougan E. K."/>
            <person name="Thang M."/>
            <person name="Chan C."/>
        </authorList>
    </citation>
    <scope>NUCLEOTIDE SEQUENCE [LARGE SCALE GENOMIC DNA]</scope>
</reference>
<organism evidence="8 9">
    <name type="scientific">Prorocentrum cordatum</name>
    <dbReference type="NCBI Taxonomy" id="2364126"/>
    <lineage>
        <taxon>Eukaryota</taxon>
        <taxon>Sar</taxon>
        <taxon>Alveolata</taxon>
        <taxon>Dinophyceae</taxon>
        <taxon>Prorocentrales</taxon>
        <taxon>Prorocentraceae</taxon>
        <taxon>Prorocentrum</taxon>
    </lineage>
</organism>
<dbReference type="SUPFAM" id="SSF103473">
    <property type="entry name" value="MFS general substrate transporter"/>
    <property type="match status" value="1"/>
</dbReference>
<keyword evidence="9" id="KW-1185">Reference proteome</keyword>
<feature type="transmembrane region" description="Helical" evidence="5">
    <location>
        <begin position="137"/>
        <end position="157"/>
    </location>
</feature>
<feature type="transmembrane region" description="Helical" evidence="5">
    <location>
        <begin position="72"/>
        <end position="93"/>
    </location>
</feature>
<comment type="caution">
    <text evidence="8">The sequence shown here is derived from an EMBL/GenBank/DDBJ whole genome shotgun (WGS) entry which is preliminary data.</text>
</comment>
<dbReference type="InterPro" id="IPR010658">
    <property type="entry name" value="Nodulin-like"/>
</dbReference>
<feature type="transmembrane region" description="Helical" evidence="5">
    <location>
        <begin position="7"/>
        <end position="26"/>
    </location>
</feature>
<evidence type="ECO:0000256" key="1">
    <source>
        <dbReference type="ARBA" id="ARBA00004141"/>
    </source>
</evidence>
<feature type="transmembrane region" description="Helical" evidence="5">
    <location>
        <begin position="354"/>
        <end position="373"/>
    </location>
</feature>
<evidence type="ECO:0000256" key="2">
    <source>
        <dbReference type="ARBA" id="ARBA00022692"/>
    </source>
</evidence>
<proteinExistence type="predicted"/>
<keyword evidence="2 5" id="KW-0812">Transmembrane</keyword>
<feature type="transmembrane region" description="Helical" evidence="5">
    <location>
        <begin position="379"/>
        <end position="404"/>
    </location>
</feature>
<dbReference type="PROSITE" id="PS51257">
    <property type="entry name" value="PROKAR_LIPOPROTEIN"/>
    <property type="match status" value="1"/>
</dbReference>
<dbReference type="PANTHER" id="PTHR21576">
    <property type="entry name" value="UNCHARACTERIZED NODULIN-LIKE PROTEIN"/>
    <property type="match status" value="1"/>
</dbReference>
<evidence type="ECO:0000256" key="3">
    <source>
        <dbReference type="ARBA" id="ARBA00022989"/>
    </source>
</evidence>
<dbReference type="Pfam" id="PF23262">
    <property type="entry name" value="NFD4_C"/>
    <property type="match status" value="1"/>
</dbReference>
<keyword evidence="4 5" id="KW-0472">Membrane</keyword>
<feature type="domain" description="Nodulin-like" evidence="6">
    <location>
        <begin position="7"/>
        <end position="247"/>
    </location>
</feature>
<protein>
    <recommendedName>
        <fullName evidence="10">Nodulin-like domain-containing protein</fullName>
    </recommendedName>
</protein>
<dbReference type="Gene3D" id="1.20.1250.20">
    <property type="entry name" value="MFS general substrate transporter like domains"/>
    <property type="match status" value="2"/>
</dbReference>
<feature type="transmembrane region" description="Helical" evidence="5">
    <location>
        <begin position="228"/>
        <end position="246"/>
    </location>
</feature>
<dbReference type="InterPro" id="IPR036259">
    <property type="entry name" value="MFS_trans_sf"/>
</dbReference>
<feature type="transmembrane region" description="Helical" evidence="5">
    <location>
        <begin position="323"/>
        <end position="342"/>
    </location>
</feature>
<keyword evidence="3 5" id="KW-1133">Transmembrane helix</keyword>
<feature type="transmembrane region" description="Helical" evidence="5">
    <location>
        <begin position="284"/>
        <end position="303"/>
    </location>
</feature>
<dbReference type="Pfam" id="PF06813">
    <property type="entry name" value="Nodulin-like"/>
    <property type="match status" value="1"/>
</dbReference>
<evidence type="ECO:0008006" key="10">
    <source>
        <dbReference type="Google" id="ProtNLM"/>
    </source>
</evidence>